<dbReference type="EMBL" id="JAAWWB010000015">
    <property type="protein sequence ID" value="KAG6765519.1"/>
    <property type="molecule type" value="Genomic_DNA"/>
</dbReference>
<evidence type="ECO:0000313" key="4">
    <source>
        <dbReference type="EMBL" id="KAG6765519.1"/>
    </source>
</evidence>
<evidence type="ECO:0000256" key="1">
    <source>
        <dbReference type="ARBA" id="ARBA00004123"/>
    </source>
</evidence>
<feature type="domain" description="KANL2-like probable zinc-finger" evidence="3">
    <location>
        <begin position="134"/>
        <end position="191"/>
    </location>
</feature>
<sequence length="335" mass="38258">MANPPSPPPPQPPDPITIDGAAEDSALSSSTYLTHLELVTWRSRRYKQLAQIYRTHYWTLMEELKVKHKEYCWKYGKSPYKEDEKNKKRKRDFNNDKEIFELNAKLGIRDGGGEAEDEERGEGGLRKCLAAGFNAKAMALTRFFNTHILLDSRQKLYKGCTFDIKSAQGRPVLCQKPVLISTVSSLCSMHFQKAERQVARALKKEGLSFSSPKSRCVCFKVIDERKAGDITNWEELGSLDICLGREFLVHTKVSKFALSDDSSSWIIEFCVIIDILVEFGPGSLKIVSSFVSLYLFFRITLCEPTIGRWTVIMNCLLTKYQLTSIDFQLKWLHGF</sequence>
<accession>A0A8X8CT09</accession>
<keyword evidence="5" id="KW-1185">Reference proteome</keyword>
<dbReference type="OrthoDB" id="677315at2759"/>
<dbReference type="PANTHER" id="PTHR13453:SF7">
    <property type="entry name" value="KAT8 REGULATORY NSL COMPLEX SUBUNIT 2"/>
    <property type="match status" value="1"/>
</dbReference>
<dbReference type="PANTHER" id="PTHR13453">
    <property type="entry name" value="KAT8 REGULATORY NSL COMPLEX SUBUNIT 2"/>
    <property type="match status" value="1"/>
</dbReference>
<dbReference type="Pfam" id="PF13891">
    <property type="entry name" value="zf-C3HC3H_KANSL2"/>
    <property type="match status" value="1"/>
</dbReference>
<dbReference type="InterPro" id="IPR026316">
    <property type="entry name" value="NSL2"/>
</dbReference>
<name>A0A8X8CT09_POPTO</name>
<organism evidence="4 5">
    <name type="scientific">Populus tomentosa</name>
    <name type="common">Chinese white poplar</name>
    <dbReference type="NCBI Taxonomy" id="118781"/>
    <lineage>
        <taxon>Eukaryota</taxon>
        <taxon>Viridiplantae</taxon>
        <taxon>Streptophyta</taxon>
        <taxon>Embryophyta</taxon>
        <taxon>Tracheophyta</taxon>
        <taxon>Spermatophyta</taxon>
        <taxon>Magnoliopsida</taxon>
        <taxon>eudicotyledons</taxon>
        <taxon>Gunneridae</taxon>
        <taxon>Pentapetalae</taxon>
        <taxon>rosids</taxon>
        <taxon>fabids</taxon>
        <taxon>Malpighiales</taxon>
        <taxon>Salicaceae</taxon>
        <taxon>Saliceae</taxon>
        <taxon>Populus</taxon>
    </lineage>
</organism>
<comment type="caution">
    <text evidence="4">The sequence shown here is derived from an EMBL/GenBank/DDBJ whole genome shotgun (WGS) entry which is preliminary data.</text>
</comment>
<dbReference type="GO" id="GO:0005634">
    <property type="term" value="C:nucleus"/>
    <property type="evidence" value="ECO:0007669"/>
    <property type="project" value="UniProtKB-SubCell"/>
</dbReference>
<keyword evidence="2" id="KW-0539">Nucleus</keyword>
<proteinExistence type="predicted"/>
<dbReference type="GO" id="GO:0044545">
    <property type="term" value="C:NSL complex"/>
    <property type="evidence" value="ECO:0007669"/>
    <property type="project" value="TreeGrafter"/>
</dbReference>
<reference evidence="4" key="1">
    <citation type="journal article" date="2020" name="bioRxiv">
        <title>Hybrid origin of Populus tomentosa Carr. identified through genome sequencing and phylogenomic analysis.</title>
        <authorList>
            <person name="An X."/>
            <person name="Gao K."/>
            <person name="Chen Z."/>
            <person name="Li J."/>
            <person name="Yang X."/>
            <person name="Yang X."/>
            <person name="Zhou J."/>
            <person name="Guo T."/>
            <person name="Zhao T."/>
            <person name="Huang S."/>
            <person name="Miao D."/>
            <person name="Khan W.U."/>
            <person name="Rao P."/>
            <person name="Ye M."/>
            <person name="Lei B."/>
            <person name="Liao W."/>
            <person name="Wang J."/>
            <person name="Ji L."/>
            <person name="Li Y."/>
            <person name="Guo B."/>
            <person name="Mustafa N.S."/>
            <person name="Li S."/>
            <person name="Yun Q."/>
            <person name="Keller S.R."/>
            <person name="Mao J."/>
            <person name="Zhang R."/>
            <person name="Strauss S.H."/>
        </authorList>
    </citation>
    <scope>NUCLEOTIDE SEQUENCE</scope>
    <source>
        <strain evidence="4">GM15</strain>
        <tissue evidence="4">Leaf</tissue>
    </source>
</reference>
<dbReference type="Proteomes" id="UP000886885">
    <property type="component" value="Chromosome 8A"/>
</dbReference>
<evidence type="ECO:0000256" key="2">
    <source>
        <dbReference type="ARBA" id="ARBA00023242"/>
    </source>
</evidence>
<dbReference type="InterPro" id="IPR025927">
    <property type="entry name" value="Znf_KANL2-like"/>
</dbReference>
<comment type="subcellular location">
    <subcellularLocation>
        <location evidence="1">Nucleus</location>
    </subcellularLocation>
</comment>
<dbReference type="AlphaFoldDB" id="A0A8X8CT09"/>
<evidence type="ECO:0000259" key="3">
    <source>
        <dbReference type="Pfam" id="PF13891"/>
    </source>
</evidence>
<evidence type="ECO:0000313" key="5">
    <source>
        <dbReference type="Proteomes" id="UP000886885"/>
    </source>
</evidence>
<protein>
    <recommendedName>
        <fullName evidence="3">KANL2-like probable zinc-finger domain-containing protein</fullName>
    </recommendedName>
</protein>
<gene>
    <name evidence="4" type="ORF">POTOM_029564</name>
</gene>